<accession>A0A075GXC9</accession>
<proteinExistence type="predicted"/>
<dbReference type="SUPFAM" id="SSF53300">
    <property type="entry name" value="vWA-like"/>
    <property type="match status" value="1"/>
</dbReference>
<dbReference type="Gene3D" id="3.40.50.410">
    <property type="entry name" value="von Willebrand factor, type A domain"/>
    <property type="match status" value="1"/>
</dbReference>
<dbReference type="CDD" id="cd00198">
    <property type="entry name" value="vWFA"/>
    <property type="match status" value="1"/>
</dbReference>
<dbReference type="Pfam" id="PF13519">
    <property type="entry name" value="VWA_2"/>
    <property type="match status" value="1"/>
</dbReference>
<evidence type="ECO:0000259" key="1">
    <source>
        <dbReference type="Pfam" id="PF13519"/>
    </source>
</evidence>
<dbReference type="InterPro" id="IPR002035">
    <property type="entry name" value="VWF_A"/>
</dbReference>
<dbReference type="AlphaFoldDB" id="A0A075GXC9"/>
<dbReference type="EMBL" id="KF900834">
    <property type="protein sequence ID" value="AIF08521.1"/>
    <property type="molecule type" value="Genomic_DNA"/>
</dbReference>
<protein>
    <recommendedName>
        <fullName evidence="1">VWFA domain-containing protein</fullName>
    </recommendedName>
</protein>
<dbReference type="InterPro" id="IPR036465">
    <property type="entry name" value="vWFA_dom_sf"/>
</dbReference>
<feature type="domain" description="VWFA" evidence="1">
    <location>
        <begin position="204"/>
        <end position="312"/>
    </location>
</feature>
<reference evidence="2" key="1">
    <citation type="journal article" date="2014" name="Genome Biol. Evol.">
        <title>Pangenome evidence for extensive interdomain horizontal transfer affecting lineage core and shell genes in uncultured planktonic thaumarchaeota and euryarchaeota.</title>
        <authorList>
            <person name="Deschamps P."/>
            <person name="Zivanovic Y."/>
            <person name="Moreira D."/>
            <person name="Rodriguez-Valera F."/>
            <person name="Lopez-Garcia P."/>
        </authorList>
    </citation>
    <scope>NUCLEOTIDE SEQUENCE</scope>
</reference>
<sequence>MSQPSYKEFIYYQTQNKHEEQKELSRDILNKLLHTLGRESIREKTPSMQELEQTLQQVFTNEGIDINKLSEKATTGKEDGIRGEGMTVVKYLIQKGYLKEEKKWLSKQGFTSIGSRILTDVMRTLKSGDLGLHETVKLGSGTTVLDTSKKYELGDDIRLLDVPKSLLNTVKRIMKCSNEIKFPLEINIDDFEEYETRQEIRVAIVYCIDLSSTMRYSSAVGDISRIEAAKRALWSLYVLNSKFFPTDTIYIVGFGALASKVLPQDIPYLKTFEPGYDLLHYTNYQSAFRLANKILQRDSALNKRIVLITDGHPSACFIDNEHEKEEILSARPHSQFYKPNGDILNTVKKQQDMNLDMSGGEQVYLCYSYKQVDPYIRMKTISEAKKCRNTGIEIDTLMVSEEEALLSYVNDMEKCVKGRSYYINPANIDKLLITDYLLNKRRTLNTRSF</sequence>
<evidence type="ECO:0000313" key="2">
    <source>
        <dbReference type="EMBL" id="AIF08521.1"/>
    </source>
</evidence>
<name>A0A075GXC9_9ARCH</name>
<organism evidence="2">
    <name type="scientific">uncultured marine thaumarchaeote KM3_31_E07</name>
    <dbReference type="NCBI Taxonomy" id="1456118"/>
    <lineage>
        <taxon>Archaea</taxon>
        <taxon>Nitrososphaerota</taxon>
        <taxon>environmental samples</taxon>
    </lineage>
</organism>